<dbReference type="InterPro" id="IPR052792">
    <property type="entry name" value="Thioredoxin_dom-contain_11"/>
</dbReference>
<dbReference type="PANTHER" id="PTHR46497">
    <property type="entry name" value="THIOREDOXIN DOMAIN-CONTAINING PROTEIN 11"/>
    <property type="match status" value="1"/>
</dbReference>
<dbReference type="Pfam" id="PF26234">
    <property type="entry name" value="TXNDC11_2nd"/>
    <property type="match status" value="1"/>
</dbReference>
<dbReference type="EMBL" id="JACASE010000008">
    <property type="protein sequence ID" value="KAF6442755.1"/>
    <property type="molecule type" value="Genomic_DNA"/>
</dbReference>
<dbReference type="CDD" id="cd02981">
    <property type="entry name" value="PDI_b_family"/>
    <property type="match status" value="1"/>
</dbReference>
<comment type="caution">
    <text evidence="3">The sequence shown here is derived from an EMBL/GenBank/DDBJ whole genome shotgun (WGS) entry which is preliminary data.</text>
</comment>
<dbReference type="Proteomes" id="UP000593571">
    <property type="component" value="Unassembled WGS sequence"/>
</dbReference>
<gene>
    <name evidence="3" type="ORF">HJG63_020135</name>
</gene>
<evidence type="ECO:0000259" key="2">
    <source>
        <dbReference type="Pfam" id="PF26234"/>
    </source>
</evidence>
<sequence length="571" mass="65200">MRRPRQRRQQQQQQRRRRGRGWRRRRPRGLRLPQPGPDWSVLGGPTPSRIARRLPHGTPAARAALRGRGARMRAAPCSQVYLQVLFVAINCWWNQGKCRKQKHFFYFPVIYLYHRSFGPIEYKGPMSAVYIEKFVRRVMKPLLYIPSQSELLDFLSNYEPGVLGYFEFSGSPQPPGYLTFFTSALHSLKKDYLGTVRFGVITNKHLAKLVSLVHSGSVYLHRHFNTSLVFPREVINYTAENIYKWALENREMLLRWLRPHGGKSLLLNNELKKGPALFLFIPFNPLAESHPLIDEITEVALEYNNCHRDEVVERLLQHLRRVDAPVFKSLASEQPVQLSDAPLITVSPCCNTVVLPQWHSISRTHNVCELCVNQTAVGIRPSSVSMPQCSFLEMAAAVDSFYLKEQAFYHVASDSVECSNFLSSYSPFSYYTACCRTMNRGVEGFVGSEAPSIAFSSLEKECEVSTPGPVPHIEENRHLFPEVDASSTDFTGLSCRTNKTLNLYLLDSNLFWLYAERLGAPSTTRVKEFAAIVDVKEESHYILDPEQALMKFTLGTVGIFLPQTINLRDFT</sequence>
<dbReference type="PANTHER" id="PTHR46497:SF1">
    <property type="entry name" value="THIOREDOXIN DOMAIN-CONTAINING PROTEIN 11"/>
    <property type="match status" value="1"/>
</dbReference>
<evidence type="ECO:0000256" key="1">
    <source>
        <dbReference type="SAM" id="MobiDB-lite"/>
    </source>
</evidence>
<organism evidence="3 4">
    <name type="scientific">Rousettus aegyptiacus</name>
    <name type="common">Egyptian fruit bat</name>
    <name type="synonym">Pteropus aegyptiacus</name>
    <dbReference type="NCBI Taxonomy" id="9407"/>
    <lineage>
        <taxon>Eukaryota</taxon>
        <taxon>Metazoa</taxon>
        <taxon>Chordata</taxon>
        <taxon>Craniata</taxon>
        <taxon>Vertebrata</taxon>
        <taxon>Euteleostomi</taxon>
        <taxon>Mammalia</taxon>
        <taxon>Eutheria</taxon>
        <taxon>Laurasiatheria</taxon>
        <taxon>Chiroptera</taxon>
        <taxon>Yinpterochiroptera</taxon>
        <taxon>Pteropodoidea</taxon>
        <taxon>Pteropodidae</taxon>
        <taxon>Rousettinae</taxon>
        <taxon>Rousettus</taxon>
    </lineage>
</organism>
<feature type="region of interest" description="Disordered" evidence="1">
    <location>
        <begin position="1"/>
        <end position="45"/>
    </location>
</feature>
<proteinExistence type="predicted"/>
<keyword evidence="4" id="KW-1185">Reference proteome</keyword>
<name>A0A7J8F573_ROUAE</name>
<reference evidence="3 4" key="1">
    <citation type="journal article" date="2020" name="Nature">
        <title>Six reference-quality genomes reveal evolution of bat adaptations.</title>
        <authorList>
            <person name="Jebb D."/>
            <person name="Huang Z."/>
            <person name="Pippel M."/>
            <person name="Hughes G.M."/>
            <person name="Lavrichenko K."/>
            <person name="Devanna P."/>
            <person name="Winkler S."/>
            <person name="Jermiin L.S."/>
            <person name="Skirmuntt E.C."/>
            <person name="Katzourakis A."/>
            <person name="Burkitt-Gray L."/>
            <person name="Ray D.A."/>
            <person name="Sullivan K.A.M."/>
            <person name="Roscito J.G."/>
            <person name="Kirilenko B.M."/>
            <person name="Davalos L.M."/>
            <person name="Corthals A.P."/>
            <person name="Power M.L."/>
            <person name="Jones G."/>
            <person name="Ransome R.D."/>
            <person name="Dechmann D.K.N."/>
            <person name="Locatelli A.G."/>
            <person name="Puechmaille S.J."/>
            <person name="Fedrigo O."/>
            <person name="Jarvis E.D."/>
            <person name="Hiller M."/>
            <person name="Vernes S.C."/>
            <person name="Myers E.W."/>
            <person name="Teeling E.C."/>
        </authorList>
    </citation>
    <scope>NUCLEOTIDE SEQUENCE [LARGE SCALE GENOMIC DNA]</scope>
    <source>
        <strain evidence="3">MRouAeg1</strain>
        <tissue evidence="3">Muscle</tissue>
    </source>
</reference>
<dbReference type="InterPro" id="IPR058777">
    <property type="entry name" value="TXNDC11_thioredoxin"/>
</dbReference>
<feature type="domain" description="TXNDC11 thioredoxin-like" evidence="2">
    <location>
        <begin position="190"/>
        <end position="253"/>
    </location>
</feature>
<evidence type="ECO:0000313" key="4">
    <source>
        <dbReference type="Proteomes" id="UP000593571"/>
    </source>
</evidence>
<accession>A0A7J8F573</accession>
<feature type="compositionally biased region" description="Basic residues" evidence="1">
    <location>
        <begin position="1"/>
        <end position="29"/>
    </location>
</feature>
<protein>
    <submittedName>
        <fullName evidence="3">Thioredoxin domain containing 11</fullName>
    </submittedName>
</protein>
<dbReference type="AlphaFoldDB" id="A0A7J8F573"/>
<evidence type="ECO:0000313" key="3">
    <source>
        <dbReference type="EMBL" id="KAF6442755.1"/>
    </source>
</evidence>